<dbReference type="Proteomes" id="UP000481360">
    <property type="component" value="Unassembled WGS sequence"/>
</dbReference>
<dbReference type="RefSeq" id="WP_166051204.1">
    <property type="nucleotide sequence ID" value="NZ_JAAMPJ010000009.1"/>
</dbReference>
<name>A0A7C9RUL2_9PSEU</name>
<accession>A0A7C9RUL2</accession>
<sequence length="84" mass="8410">MTASDRGIPMAHLDQLPATTAIAGIAGIAGIAEPHQSTVASIQHAAGLGLFSAAEAELVIDRIRALTTGDPAQALPVSPNETVA</sequence>
<evidence type="ECO:0000313" key="1">
    <source>
        <dbReference type="EMBL" id="NGY63107.1"/>
    </source>
</evidence>
<evidence type="ECO:0000313" key="2">
    <source>
        <dbReference type="Proteomes" id="UP000481360"/>
    </source>
</evidence>
<organism evidence="1 2">
    <name type="scientific">Lentzea alba</name>
    <dbReference type="NCBI Taxonomy" id="2714351"/>
    <lineage>
        <taxon>Bacteria</taxon>
        <taxon>Bacillati</taxon>
        <taxon>Actinomycetota</taxon>
        <taxon>Actinomycetes</taxon>
        <taxon>Pseudonocardiales</taxon>
        <taxon>Pseudonocardiaceae</taxon>
        <taxon>Lentzea</taxon>
    </lineage>
</organism>
<dbReference type="EMBL" id="JAAMPJ010000009">
    <property type="protein sequence ID" value="NGY63107.1"/>
    <property type="molecule type" value="Genomic_DNA"/>
</dbReference>
<dbReference type="AlphaFoldDB" id="A0A7C9RUL2"/>
<proteinExistence type="predicted"/>
<keyword evidence="2" id="KW-1185">Reference proteome</keyword>
<gene>
    <name evidence="1" type="ORF">G7043_29730</name>
</gene>
<reference evidence="1 2" key="1">
    <citation type="submission" date="2020-03" db="EMBL/GenBank/DDBJ databases">
        <title>Isolation and identification of active actinomycetes.</title>
        <authorList>
            <person name="Sun X."/>
        </authorList>
    </citation>
    <scope>NUCLEOTIDE SEQUENCE [LARGE SCALE GENOMIC DNA]</scope>
    <source>
        <strain evidence="1 2">NEAU-D13</strain>
    </source>
</reference>
<comment type="caution">
    <text evidence="1">The sequence shown here is derived from an EMBL/GenBank/DDBJ whole genome shotgun (WGS) entry which is preliminary data.</text>
</comment>
<protein>
    <submittedName>
        <fullName evidence="1">Uncharacterized protein</fullName>
    </submittedName>
</protein>